<dbReference type="GeneID" id="37120915"/>
<name>A0A318YSZ7_ASPNB</name>
<gene>
    <name evidence="1" type="ORF">BO87DRAFT_187545</name>
</gene>
<evidence type="ECO:0000313" key="2">
    <source>
        <dbReference type="Proteomes" id="UP000247647"/>
    </source>
</evidence>
<dbReference type="RefSeq" id="XP_025483333.1">
    <property type="nucleotide sequence ID" value="XM_025618459.1"/>
</dbReference>
<protein>
    <submittedName>
        <fullName evidence="1">Uncharacterized protein</fullName>
    </submittedName>
</protein>
<accession>A0A318YSZ7</accession>
<dbReference type="AlphaFoldDB" id="A0A318YSZ7"/>
<dbReference type="Proteomes" id="UP000247647">
    <property type="component" value="Unassembled WGS sequence"/>
</dbReference>
<dbReference type="EMBL" id="KZ821449">
    <property type="protein sequence ID" value="PYH37855.1"/>
    <property type="molecule type" value="Genomic_DNA"/>
</dbReference>
<evidence type="ECO:0000313" key="1">
    <source>
        <dbReference type="EMBL" id="PYH37855.1"/>
    </source>
</evidence>
<organism evidence="1 2">
    <name type="scientific">Aspergillus neoniger (strain CBS 115656)</name>
    <dbReference type="NCBI Taxonomy" id="1448310"/>
    <lineage>
        <taxon>Eukaryota</taxon>
        <taxon>Fungi</taxon>
        <taxon>Dikarya</taxon>
        <taxon>Ascomycota</taxon>
        <taxon>Pezizomycotina</taxon>
        <taxon>Eurotiomycetes</taxon>
        <taxon>Eurotiomycetidae</taxon>
        <taxon>Eurotiales</taxon>
        <taxon>Aspergillaceae</taxon>
        <taxon>Aspergillus</taxon>
        <taxon>Aspergillus subgen. Circumdati</taxon>
    </lineage>
</organism>
<reference evidence="1" key="1">
    <citation type="submission" date="2016-12" db="EMBL/GenBank/DDBJ databases">
        <title>The genomes of Aspergillus section Nigri reveals drivers in fungal speciation.</title>
        <authorList>
            <consortium name="DOE Joint Genome Institute"/>
            <person name="Vesth T.C."/>
            <person name="Nybo J."/>
            <person name="Theobald S."/>
            <person name="Brandl J."/>
            <person name="Frisvad J.C."/>
            <person name="Nielsen K.F."/>
            <person name="Lyhne E.K."/>
            <person name="Kogle M.E."/>
            <person name="Kuo A."/>
            <person name="Riley R."/>
            <person name="Clum A."/>
            <person name="Nolan M."/>
            <person name="Lipzen A."/>
            <person name="Salamov A."/>
            <person name="Henrissat B."/>
            <person name="Wiebenga A."/>
            <person name="De Vries R.P."/>
            <person name="Grigoriev I.V."/>
            <person name="Mortensen U.H."/>
            <person name="Andersen M.R."/>
            <person name="Baker S.E."/>
        </authorList>
    </citation>
    <scope>NUCLEOTIDE SEQUENCE [LARGE SCALE GENOMIC DNA]</scope>
    <source>
        <strain evidence="1">CBS 115656</strain>
    </source>
</reference>
<sequence>MQNRPPSQRYPGLRHMGLHGKSIKTRRSQSSHDSIHARRIGVAPRKGLNDRVRTNRKAYTGPIRSI</sequence>
<proteinExistence type="predicted"/>
<keyword evidence="2" id="KW-1185">Reference proteome</keyword>